<organism evidence="1 2">
    <name type="scientific">Gilliamella intestini</name>
    <dbReference type="NCBI Taxonomy" id="1798183"/>
    <lineage>
        <taxon>Bacteria</taxon>
        <taxon>Pseudomonadati</taxon>
        <taxon>Pseudomonadota</taxon>
        <taxon>Gammaproteobacteria</taxon>
        <taxon>Orbales</taxon>
        <taxon>Orbaceae</taxon>
        <taxon>Gilliamella</taxon>
    </lineage>
</organism>
<evidence type="ECO:0000313" key="2">
    <source>
        <dbReference type="Proteomes" id="UP000199698"/>
    </source>
</evidence>
<sequence length="54" mass="6695">MDVVFYEKLISYQTNFYKFSFNYLKNKGEIIHYNYKDQAIEKRQLINKCLKILH</sequence>
<dbReference type="EMBL" id="FMBA01000008">
    <property type="protein sequence ID" value="SCB89424.1"/>
    <property type="molecule type" value="Genomic_DNA"/>
</dbReference>
<evidence type="ECO:0000313" key="1">
    <source>
        <dbReference type="EMBL" id="SCB89424.1"/>
    </source>
</evidence>
<accession>A0A1C4A3Y5</accession>
<gene>
    <name evidence="1" type="ORF">GA0061080_100840</name>
</gene>
<dbReference type="Proteomes" id="UP000199698">
    <property type="component" value="Unassembled WGS sequence"/>
</dbReference>
<reference evidence="2" key="1">
    <citation type="submission" date="2016-08" db="EMBL/GenBank/DDBJ databases">
        <authorList>
            <person name="Varghese N."/>
            <person name="Submissions Spin"/>
        </authorList>
    </citation>
    <scope>NUCLEOTIDE SEQUENCE [LARGE SCALE GENOMIC DNA]</scope>
    <source>
        <strain evidence="2">R-53144</strain>
    </source>
</reference>
<dbReference type="AlphaFoldDB" id="A0A1C4A3Y5"/>
<proteinExistence type="predicted"/>
<name>A0A1C4A3Y5_9GAMM</name>
<protein>
    <submittedName>
        <fullName evidence="1">Uncharacterized protein</fullName>
    </submittedName>
</protein>
<keyword evidence="2" id="KW-1185">Reference proteome</keyword>
<dbReference type="STRING" id="1798183.GA0061080_100840"/>